<protein>
    <recommendedName>
        <fullName evidence="5">Ribosome quality control complex subunit 2</fullName>
    </recommendedName>
</protein>
<feature type="compositionally biased region" description="Acidic residues" evidence="7">
    <location>
        <begin position="429"/>
        <end position="454"/>
    </location>
</feature>
<comment type="similarity">
    <text evidence="2">Belongs to the NEMF family.</text>
</comment>
<keyword evidence="4 6" id="KW-0175">Coiled coil</keyword>
<reference evidence="10 11" key="1">
    <citation type="journal article" date="2016" name="Genome Biol. Evol.">
        <title>Divergent and convergent evolution of fungal pathogenicity.</title>
        <authorList>
            <person name="Shang Y."/>
            <person name="Xiao G."/>
            <person name="Zheng P."/>
            <person name="Cen K."/>
            <person name="Zhan S."/>
            <person name="Wang C."/>
        </authorList>
    </citation>
    <scope>NUCLEOTIDE SEQUENCE [LARGE SCALE GENOMIC DNA]</scope>
    <source>
        <strain evidence="10 11">ARSEF 7405</strain>
    </source>
</reference>
<dbReference type="GO" id="GO:1990112">
    <property type="term" value="C:RQC complex"/>
    <property type="evidence" value="ECO:0007669"/>
    <property type="project" value="TreeGrafter"/>
</dbReference>
<feature type="domain" description="NFACT protein C-terminal" evidence="9">
    <location>
        <begin position="912"/>
        <end position="1040"/>
    </location>
</feature>
<feature type="compositionally biased region" description="Polar residues" evidence="7">
    <location>
        <begin position="791"/>
        <end position="810"/>
    </location>
</feature>
<feature type="region of interest" description="Disordered" evidence="7">
    <location>
        <begin position="681"/>
        <end position="727"/>
    </location>
</feature>
<feature type="compositionally biased region" description="Basic and acidic residues" evidence="7">
    <location>
        <begin position="684"/>
        <end position="698"/>
    </location>
</feature>
<evidence type="ECO:0000256" key="1">
    <source>
        <dbReference type="ARBA" id="ARBA00004496"/>
    </source>
</evidence>
<keyword evidence="11" id="KW-1185">Reference proteome</keyword>
<name>A0A168CY67_9EURO</name>
<dbReference type="AlphaFoldDB" id="A0A168CY67"/>
<feature type="compositionally biased region" description="Basic and acidic residues" evidence="7">
    <location>
        <begin position="857"/>
        <end position="878"/>
    </location>
</feature>
<feature type="compositionally biased region" description="Basic residues" evidence="7">
    <location>
        <begin position="812"/>
        <end position="822"/>
    </location>
</feature>
<gene>
    <name evidence="10" type="ORF">AAP_00791</name>
</gene>
<evidence type="ECO:0000256" key="3">
    <source>
        <dbReference type="ARBA" id="ARBA00022490"/>
    </source>
</evidence>
<dbReference type="InterPro" id="IPR051608">
    <property type="entry name" value="RQC_Subunit_NEMF"/>
</dbReference>
<dbReference type="GO" id="GO:0005737">
    <property type="term" value="C:cytoplasm"/>
    <property type="evidence" value="ECO:0007669"/>
    <property type="project" value="UniProtKB-SubCell"/>
</dbReference>
<dbReference type="Proteomes" id="UP000242877">
    <property type="component" value="Unassembled WGS sequence"/>
</dbReference>
<proteinExistence type="inferred from homology"/>
<evidence type="ECO:0000259" key="8">
    <source>
        <dbReference type="Pfam" id="PF05670"/>
    </source>
</evidence>
<dbReference type="PANTHER" id="PTHR15239">
    <property type="entry name" value="NUCLEAR EXPORT MEDIATOR FACTOR NEMF"/>
    <property type="match status" value="1"/>
</dbReference>
<feature type="region of interest" description="Disordered" evidence="7">
    <location>
        <begin position="978"/>
        <end position="1005"/>
    </location>
</feature>
<evidence type="ECO:0000256" key="6">
    <source>
        <dbReference type="SAM" id="Coils"/>
    </source>
</evidence>
<feature type="compositionally biased region" description="Basic and acidic residues" evidence="7">
    <location>
        <begin position="885"/>
        <end position="905"/>
    </location>
</feature>
<dbReference type="GO" id="GO:0043023">
    <property type="term" value="F:ribosomal large subunit binding"/>
    <property type="evidence" value="ECO:0007669"/>
    <property type="project" value="TreeGrafter"/>
</dbReference>
<comment type="caution">
    <text evidence="10">The sequence shown here is derived from an EMBL/GenBank/DDBJ whole genome shotgun (WGS) entry which is preliminary data.</text>
</comment>
<dbReference type="FunFam" id="2.30.310.10:FF:000003">
    <property type="entry name" value="Zinc knuckle domain containing protein"/>
    <property type="match status" value="1"/>
</dbReference>
<dbReference type="Gene3D" id="2.30.310.10">
    <property type="entry name" value="ibrinogen binding protein from staphylococcus aureus domain"/>
    <property type="match status" value="1"/>
</dbReference>
<keyword evidence="3" id="KW-0963">Cytoplasm</keyword>
<dbReference type="InterPro" id="IPR021846">
    <property type="entry name" value="NFACT-C"/>
</dbReference>
<dbReference type="GO" id="GO:1990116">
    <property type="term" value="P:ribosome-associated ubiquitin-dependent protein catabolic process"/>
    <property type="evidence" value="ECO:0007669"/>
    <property type="project" value="TreeGrafter"/>
</dbReference>
<comment type="subcellular location">
    <subcellularLocation>
        <location evidence="1">Cytoplasm</location>
    </subcellularLocation>
</comment>
<evidence type="ECO:0000259" key="9">
    <source>
        <dbReference type="Pfam" id="PF11923"/>
    </source>
</evidence>
<feature type="region of interest" description="Disordered" evidence="7">
    <location>
        <begin position="1034"/>
        <end position="1078"/>
    </location>
</feature>
<dbReference type="InterPro" id="IPR008532">
    <property type="entry name" value="NFACT_RNA-bd"/>
</dbReference>
<dbReference type="Pfam" id="PF05833">
    <property type="entry name" value="NFACT_N"/>
    <property type="match status" value="1"/>
</dbReference>
<dbReference type="EMBL" id="AZGZ01000002">
    <property type="protein sequence ID" value="KZZ97148.1"/>
    <property type="molecule type" value="Genomic_DNA"/>
</dbReference>
<dbReference type="GO" id="GO:0072344">
    <property type="term" value="P:rescue of stalled ribosome"/>
    <property type="evidence" value="ECO:0007669"/>
    <property type="project" value="TreeGrafter"/>
</dbReference>
<evidence type="ECO:0000256" key="4">
    <source>
        <dbReference type="ARBA" id="ARBA00023054"/>
    </source>
</evidence>
<dbReference type="PANTHER" id="PTHR15239:SF6">
    <property type="entry name" value="RIBOSOME QUALITY CONTROL COMPLEX SUBUNIT NEMF"/>
    <property type="match status" value="1"/>
</dbReference>
<dbReference type="OrthoDB" id="207084at2759"/>
<dbReference type="Pfam" id="PF11923">
    <property type="entry name" value="NFACT-C"/>
    <property type="match status" value="1"/>
</dbReference>
<feature type="coiled-coil region" evidence="6">
    <location>
        <begin position="333"/>
        <end position="360"/>
    </location>
</feature>
<feature type="region of interest" description="Disordered" evidence="7">
    <location>
        <begin position="851"/>
        <end position="905"/>
    </location>
</feature>
<feature type="compositionally biased region" description="Basic and acidic residues" evidence="7">
    <location>
        <begin position="985"/>
        <end position="996"/>
    </location>
</feature>
<evidence type="ECO:0000313" key="11">
    <source>
        <dbReference type="Proteomes" id="UP000242877"/>
    </source>
</evidence>
<evidence type="ECO:0000256" key="5">
    <source>
        <dbReference type="ARBA" id="ARBA00070414"/>
    </source>
</evidence>
<evidence type="ECO:0000256" key="2">
    <source>
        <dbReference type="ARBA" id="ARBA00008318"/>
    </source>
</evidence>
<feature type="region of interest" description="Disordered" evidence="7">
    <location>
        <begin position="424"/>
        <end position="459"/>
    </location>
</feature>
<dbReference type="Pfam" id="PF05670">
    <property type="entry name" value="NFACT-R_1"/>
    <property type="match status" value="1"/>
</dbReference>
<dbReference type="GO" id="GO:0000049">
    <property type="term" value="F:tRNA binding"/>
    <property type="evidence" value="ECO:0007669"/>
    <property type="project" value="TreeGrafter"/>
</dbReference>
<organism evidence="10 11">
    <name type="scientific">Ascosphaera apis ARSEF 7405</name>
    <dbReference type="NCBI Taxonomy" id="392613"/>
    <lineage>
        <taxon>Eukaryota</taxon>
        <taxon>Fungi</taxon>
        <taxon>Dikarya</taxon>
        <taxon>Ascomycota</taxon>
        <taxon>Pezizomycotina</taxon>
        <taxon>Eurotiomycetes</taxon>
        <taxon>Eurotiomycetidae</taxon>
        <taxon>Onygenales</taxon>
        <taxon>Ascosphaeraceae</taxon>
        <taxon>Ascosphaera</taxon>
    </lineage>
</organism>
<feature type="domain" description="NFACT RNA-binding" evidence="8">
    <location>
        <begin position="539"/>
        <end position="651"/>
    </location>
</feature>
<feature type="region of interest" description="Disordered" evidence="7">
    <location>
        <begin position="761"/>
        <end position="823"/>
    </location>
</feature>
<dbReference type="VEuPathDB" id="FungiDB:AAP_00791"/>
<accession>A0A168CY67</accession>
<evidence type="ECO:0000313" key="10">
    <source>
        <dbReference type="EMBL" id="KZZ97148.1"/>
    </source>
</evidence>
<sequence>MKQRFSSLDVKVISRELSSSIVGLRIANIYDLSSRICLFKLQLPNVRKQLVVDPGFRCHLTEYTRSTADTPSPFIARLRKFIKTRRITKVSQIGTDRILHFEISDGQYHLFFEFFAAGNIILTDGEFNVVALLRIVSEGTGQEPLRAGSRYAIQDKQNYHGVPPVSADRLRDALEKGAQNEATNTAKKGKNKKADVLRRALSAEFPEFPPLLLDHAFCVSAFDSSCTPEQIQNDQALFDRLLEVLREAEKVTQNLTSVDETPGYIICKKNIDGIAAKDYFDDFHPFIPQQFESSDKFTIRDYPTFSKAVDEYFSTVEAQKLESKLGEREAVAQRKLETARKDHEKRLSALEEMQETHIRKAQAIESNLSRVEEVMNSVNGLVAQGMDWIEIARLIEMEQGRQNPIAKTIKLPLKLSENTITILLRDPAQEDEDGDSESESESESDSESDDDEDEQTRAPQKRALQYLAIDIDLGLSPWANARQYYDQKKIAADKKEKTLKASKKALESHEKKVAADLKRGLKQEKPVLRLSRTPFWFEKFLFFISSDGYLVLGGKDTQQAELLYLYHLNKGDVYVHADIERAVPLIVKNNPKTPNAPIPPSTLQQAGTFCVASSKAWETKALMGSWWVNANQISKTTPTGEYLTTGGVFVSGTKNPLPPTQLVLGFAALFQISEDSVKNHRRLRGDENSEEENAKENIGDGDEDQTNQKSAEEEPSTPHQSSIDNEENTHMSDNLKLVGPIESDGTQSRVDVGLVQDGLLNGELSDEDKGPSSHESSPGDMDAEFDDRKATISTKTATVSAAPASNSGKSSAHVRGKRGKNKKIAEKYKWQDEEDKALALQLLGSANINESTSLPFRKNEPTQTKSEDQREAEREARIARRRAQHEKAAQAERDRLKRLHDEAQGKTESIEAADMSMLPCLVGSPKVEDELLGAFPICAPWTALTTFKYKTKIQPGPLKRGKAVKEMIGRWVSSSELAVKSANKQTKEKSNDKETQEEALDDDLTAKTQSNLAAHELELLKAWKETEGVNCVPVSNMRIVSGAGDKDSKGKGKGGSAVKKDKASKGTKNGKGSKKKKA</sequence>
<evidence type="ECO:0000256" key="7">
    <source>
        <dbReference type="SAM" id="MobiDB-lite"/>
    </source>
</evidence>